<gene>
    <name evidence="2" type="ORF">SAMN05216561_10440</name>
</gene>
<proteinExistence type="predicted"/>
<dbReference type="Proteomes" id="UP000198649">
    <property type="component" value="Unassembled WGS sequence"/>
</dbReference>
<dbReference type="OrthoDB" id="128708at2"/>
<protein>
    <submittedName>
        <fullName evidence="2">Cellulose biosynthesis protein BcsQ</fullName>
    </submittedName>
</protein>
<feature type="domain" description="AAA" evidence="1">
    <location>
        <begin position="1"/>
        <end position="165"/>
    </location>
</feature>
<dbReference type="Gene3D" id="3.40.50.300">
    <property type="entry name" value="P-loop containing nucleotide triphosphate hydrolases"/>
    <property type="match status" value="1"/>
</dbReference>
<dbReference type="PANTHER" id="PTHR13696:SF52">
    <property type="entry name" value="PARA FAMILY PROTEIN CT_582"/>
    <property type="match status" value="1"/>
</dbReference>
<dbReference type="AlphaFoldDB" id="A0A1I3ET86"/>
<dbReference type="InterPro" id="IPR027417">
    <property type="entry name" value="P-loop_NTPase"/>
</dbReference>
<keyword evidence="3" id="KW-1185">Reference proteome</keyword>
<dbReference type="PIRSF" id="PIRSF009320">
    <property type="entry name" value="Nuc_binding_HP_1000"/>
    <property type="match status" value="1"/>
</dbReference>
<organism evidence="2 3">
    <name type="scientific">Nocardioides psychrotolerans</name>
    <dbReference type="NCBI Taxonomy" id="1005945"/>
    <lineage>
        <taxon>Bacteria</taxon>
        <taxon>Bacillati</taxon>
        <taxon>Actinomycetota</taxon>
        <taxon>Actinomycetes</taxon>
        <taxon>Propionibacteriales</taxon>
        <taxon>Nocardioidaceae</taxon>
        <taxon>Nocardioides</taxon>
    </lineage>
</organism>
<evidence type="ECO:0000313" key="3">
    <source>
        <dbReference type="Proteomes" id="UP000198649"/>
    </source>
</evidence>
<sequence>MKILASYSIKGGVGKTTAAVNLAWLAANEGRRVLLWDLDPQGGATFLLRIRPRVKGGGEALVTGRRELRDAVKASDYEHLDVLPADFSYRNLDLLLDAQKKPTQRLGRLLDDLAEEYDVVVLDCAPSVSLVSESIVRAADLVLAPVLPAPLSVRTLDQLRLFIDATRGPAPELLAFLSMVDRRRRMHRELAAELPMQHSDVSATTVPVASAVEQMGVRRAPIVDWAPSSPAARSFQALWSEVAARWT</sequence>
<dbReference type="STRING" id="1005945.SAMN05216561_10440"/>
<dbReference type="InterPro" id="IPR050678">
    <property type="entry name" value="DNA_Partitioning_ATPase"/>
</dbReference>
<evidence type="ECO:0000313" key="2">
    <source>
        <dbReference type="EMBL" id="SFI01861.1"/>
    </source>
</evidence>
<dbReference type="SUPFAM" id="SSF52540">
    <property type="entry name" value="P-loop containing nucleoside triphosphate hydrolases"/>
    <property type="match status" value="1"/>
</dbReference>
<accession>A0A1I3ET86</accession>
<dbReference type="CDD" id="cd02042">
    <property type="entry name" value="ParAB_family"/>
    <property type="match status" value="1"/>
</dbReference>
<dbReference type="EMBL" id="FOQG01000004">
    <property type="protein sequence ID" value="SFI01861.1"/>
    <property type="molecule type" value="Genomic_DNA"/>
</dbReference>
<reference evidence="2 3" key="1">
    <citation type="submission" date="2016-10" db="EMBL/GenBank/DDBJ databases">
        <authorList>
            <person name="de Groot N.N."/>
        </authorList>
    </citation>
    <scope>NUCLEOTIDE SEQUENCE [LARGE SCALE GENOMIC DNA]</scope>
    <source>
        <strain evidence="2 3">CGMCC 1.11156</strain>
    </source>
</reference>
<dbReference type="PANTHER" id="PTHR13696">
    <property type="entry name" value="P-LOOP CONTAINING NUCLEOSIDE TRIPHOSPHATE HYDROLASE"/>
    <property type="match status" value="1"/>
</dbReference>
<name>A0A1I3ET86_9ACTN</name>
<dbReference type="InterPro" id="IPR025669">
    <property type="entry name" value="AAA_dom"/>
</dbReference>
<dbReference type="RefSeq" id="WP_091111326.1">
    <property type="nucleotide sequence ID" value="NZ_BKAF01000019.1"/>
</dbReference>
<dbReference type="Pfam" id="PF13614">
    <property type="entry name" value="AAA_31"/>
    <property type="match status" value="1"/>
</dbReference>
<evidence type="ECO:0000259" key="1">
    <source>
        <dbReference type="Pfam" id="PF13614"/>
    </source>
</evidence>